<dbReference type="PANTHER" id="PTHR30576:SF21">
    <property type="entry name" value="UDP-GLUCOSE:UNDECAPRENYL-PHOSPHATE GLUCOSE-1-PHOSPHATE TRANSFERASE"/>
    <property type="match status" value="1"/>
</dbReference>
<dbReference type="EMBL" id="BPQQ01000101">
    <property type="protein sequence ID" value="GJE04090.1"/>
    <property type="molecule type" value="Genomic_DNA"/>
</dbReference>
<proteinExistence type="inferred from homology"/>
<dbReference type="NCBIfam" id="TIGR03025">
    <property type="entry name" value="EPS_sugtrans"/>
    <property type="match status" value="1"/>
</dbReference>
<dbReference type="NCBIfam" id="TIGR03023">
    <property type="entry name" value="WcaJ_sugtrans"/>
    <property type="match status" value="1"/>
</dbReference>
<organism evidence="10 11">
    <name type="scientific">Methylobacterium isbiliense</name>
    <dbReference type="NCBI Taxonomy" id="315478"/>
    <lineage>
        <taxon>Bacteria</taxon>
        <taxon>Pseudomonadati</taxon>
        <taxon>Pseudomonadota</taxon>
        <taxon>Alphaproteobacteria</taxon>
        <taxon>Hyphomicrobiales</taxon>
        <taxon>Methylobacteriaceae</taxon>
        <taxon>Methylobacterium</taxon>
    </lineage>
</organism>
<dbReference type="PANTHER" id="PTHR30576">
    <property type="entry name" value="COLANIC BIOSYNTHESIS UDP-GLUCOSE LIPID CARRIER TRANSFERASE"/>
    <property type="match status" value="1"/>
</dbReference>
<comment type="subcellular location">
    <subcellularLocation>
        <location evidence="1">Membrane</location>
        <topology evidence="1">Multi-pass membrane protein</topology>
    </subcellularLocation>
</comment>
<keyword evidence="3" id="KW-0808">Transferase</keyword>
<evidence type="ECO:0000259" key="9">
    <source>
        <dbReference type="Pfam" id="PF02397"/>
    </source>
</evidence>
<evidence type="ECO:0000256" key="4">
    <source>
        <dbReference type="ARBA" id="ARBA00022692"/>
    </source>
</evidence>
<protein>
    <recommendedName>
        <fullName evidence="9">Bacterial sugar transferase domain-containing protein</fullName>
    </recommendedName>
</protein>
<evidence type="ECO:0000256" key="2">
    <source>
        <dbReference type="ARBA" id="ARBA00006464"/>
    </source>
</evidence>
<feature type="transmembrane region" description="Helical" evidence="8">
    <location>
        <begin position="295"/>
        <end position="319"/>
    </location>
</feature>
<evidence type="ECO:0000256" key="8">
    <source>
        <dbReference type="SAM" id="Phobius"/>
    </source>
</evidence>
<comment type="similarity">
    <text evidence="2">Belongs to the bacterial sugar transferase family.</text>
</comment>
<accession>A0ABQ4SNK1</accession>
<comment type="caution">
    <text evidence="10">The sequence shown here is derived from an EMBL/GenBank/DDBJ whole genome shotgun (WGS) entry which is preliminary data.</text>
</comment>
<dbReference type="Proteomes" id="UP001055153">
    <property type="component" value="Unassembled WGS sequence"/>
</dbReference>
<gene>
    <name evidence="10" type="ORF">GMJLKIPL_6050</name>
</gene>
<keyword evidence="7" id="KW-0270">Exopolysaccharide synthesis</keyword>
<feature type="transmembrane region" description="Helical" evidence="8">
    <location>
        <begin position="31"/>
        <end position="57"/>
    </location>
</feature>
<feature type="transmembrane region" description="Helical" evidence="8">
    <location>
        <begin position="129"/>
        <end position="152"/>
    </location>
</feature>
<sequence>MVASFEPYRAHARHAPQPIDRRQTLTLPVPLLSLAACLADILAIMSAAAAAGFLYHWAAFGTLGPVDGCVAAGAVLASLFAIRMHARGQYALERLTARGLGVADILSTWFIAAAILMGLAFLLKAGSDVSRGFFVTLVAAGPLAVCAGRAGVRALARRAVREHRVVERRVLLIGERGEALSLGLQRRLRDSGTRIVDVIACDFPGGDIEACAAAAIGRARAERVDQILICLNWSRFGELNEVLARLRVLPLPVLLVADHGLRSLLSNPLTQIGSVPAVEVQRSPLSLGEQAAKRLFDLAVAACALVALLPLLAAVAVAVRLDSPGPVLFRQTRIGFSGRRFRIYKFRTMTTLDDGAVVRQARRDDARITRVGRFLRSSSIDELPQLLNVIRGDMSLVGPRPHALAHDDEYTRLIANYAFRHHVKPGITGLAQVSGCRGETPTVDHMERRVEHDIAYVNRWSLWLDLKLIVMTAVQVLKHDAY</sequence>
<feature type="domain" description="Bacterial sugar transferase" evidence="9">
    <location>
        <begin position="293"/>
        <end position="478"/>
    </location>
</feature>
<feature type="transmembrane region" description="Helical" evidence="8">
    <location>
        <begin position="102"/>
        <end position="123"/>
    </location>
</feature>
<evidence type="ECO:0000256" key="3">
    <source>
        <dbReference type="ARBA" id="ARBA00022679"/>
    </source>
</evidence>
<name>A0ABQ4SNK1_9HYPH</name>
<dbReference type="InterPro" id="IPR017475">
    <property type="entry name" value="EPS_sugar_tfrase"/>
</dbReference>
<reference evidence="10" key="2">
    <citation type="submission" date="2021-08" db="EMBL/GenBank/DDBJ databases">
        <authorList>
            <person name="Tani A."/>
            <person name="Ola A."/>
            <person name="Ogura Y."/>
            <person name="Katsura K."/>
            <person name="Hayashi T."/>
        </authorList>
    </citation>
    <scope>NUCLEOTIDE SEQUENCE</scope>
    <source>
        <strain evidence="10">DSM 17168</strain>
    </source>
</reference>
<dbReference type="Pfam" id="PF02397">
    <property type="entry name" value="Bac_transf"/>
    <property type="match status" value="1"/>
</dbReference>
<keyword evidence="5 8" id="KW-1133">Transmembrane helix</keyword>
<dbReference type="InterPro" id="IPR003362">
    <property type="entry name" value="Bact_transf"/>
</dbReference>
<keyword evidence="11" id="KW-1185">Reference proteome</keyword>
<reference evidence="10" key="1">
    <citation type="journal article" date="2021" name="Front. Microbiol.">
        <title>Comprehensive Comparative Genomics and Phenotyping of Methylobacterium Species.</title>
        <authorList>
            <person name="Alessa O."/>
            <person name="Ogura Y."/>
            <person name="Fujitani Y."/>
            <person name="Takami H."/>
            <person name="Hayashi T."/>
            <person name="Sahin N."/>
            <person name="Tani A."/>
        </authorList>
    </citation>
    <scope>NUCLEOTIDE SEQUENCE</scope>
    <source>
        <strain evidence="10">DSM 17168</strain>
    </source>
</reference>
<dbReference type="InterPro" id="IPR017473">
    <property type="entry name" value="Undecaprenyl-P_gluc_Ptfrase"/>
</dbReference>
<evidence type="ECO:0000256" key="7">
    <source>
        <dbReference type="ARBA" id="ARBA00023169"/>
    </source>
</evidence>
<evidence type="ECO:0000313" key="11">
    <source>
        <dbReference type="Proteomes" id="UP001055153"/>
    </source>
</evidence>
<evidence type="ECO:0000256" key="5">
    <source>
        <dbReference type="ARBA" id="ARBA00022989"/>
    </source>
</evidence>
<keyword evidence="6 8" id="KW-0472">Membrane</keyword>
<evidence type="ECO:0000256" key="6">
    <source>
        <dbReference type="ARBA" id="ARBA00023136"/>
    </source>
</evidence>
<evidence type="ECO:0000313" key="10">
    <source>
        <dbReference type="EMBL" id="GJE04090.1"/>
    </source>
</evidence>
<dbReference type="Pfam" id="PF13727">
    <property type="entry name" value="CoA_binding_3"/>
    <property type="match status" value="1"/>
</dbReference>
<dbReference type="RefSeq" id="WP_283206056.1">
    <property type="nucleotide sequence ID" value="NZ_BPQQ01000101.1"/>
</dbReference>
<keyword evidence="4 8" id="KW-0812">Transmembrane</keyword>
<evidence type="ECO:0000256" key="1">
    <source>
        <dbReference type="ARBA" id="ARBA00004141"/>
    </source>
</evidence>
<feature type="transmembrane region" description="Helical" evidence="8">
    <location>
        <begin position="63"/>
        <end position="82"/>
    </location>
</feature>